<protein>
    <submittedName>
        <fullName evidence="1">Uncharacterized protein</fullName>
    </submittedName>
</protein>
<proteinExistence type="predicted"/>
<organism evidence="1 2">
    <name type="scientific">Tagetes erecta</name>
    <name type="common">African marigold</name>
    <dbReference type="NCBI Taxonomy" id="13708"/>
    <lineage>
        <taxon>Eukaryota</taxon>
        <taxon>Viridiplantae</taxon>
        <taxon>Streptophyta</taxon>
        <taxon>Embryophyta</taxon>
        <taxon>Tracheophyta</taxon>
        <taxon>Spermatophyta</taxon>
        <taxon>Magnoliopsida</taxon>
        <taxon>eudicotyledons</taxon>
        <taxon>Gunneridae</taxon>
        <taxon>Pentapetalae</taxon>
        <taxon>asterids</taxon>
        <taxon>campanulids</taxon>
        <taxon>Asterales</taxon>
        <taxon>Asteraceae</taxon>
        <taxon>Asteroideae</taxon>
        <taxon>Heliantheae alliance</taxon>
        <taxon>Tageteae</taxon>
        <taxon>Tagetes</taxon>
    </lineage>
</organism>
<dbReference type="Proteomes" id="UP001229421">
    <property type="component" value="Unassembled WGS sequence"/>
</dbReference>
<name>A0AAD8NGE2_TARER</name>
<reference evidence="1" key="1">
    <citation type="journal article" date="2023" name="bioRxiv">
        <title>Improved chromosome-level genome assembly for marigold (Tagetes erecta).</title>
        <authorList>
            <person name="Jiang F."/>
            <person name="Yuan L."/>
            <person name="Wang S."/>
            <person name="Wang H."/>
            <person name="Xu D."/>
            <person name="Wang A."/>
            <person name="Fan W."/>
        </authorList>
    </citation>
    <scope>NUCLEOTIDE SEQUENCE</scope>
    <source>
        <strain evidence="1">WSJ</strain>
        <tissue evidence="1">Leaf</tissue>
    </source>
</reference>
<dbReference type="AlphaFoldDB" id="A0AAD8NGE2"/>
<sequence length="68" mass="7754">MNPMYAKLQLSRIAVLVNVCQCYVHVLNMPVLGYAMKRITLGEVGFEDKMEAALHAYRPNLFRPLCIV</sequence>
<keyword evidence="2" id="KW-1185">Reference proteome</keyword>
<dbReference type="EMBL" id="JAUHHV010000011">
    <property type="protein sequence ID" value="KAK1407013.1"/>
    <property type="molecule type" value="Genomic_DNA"/>
</dbReference>
<accession>A0AAD8NGE2</accession>
<gene>
    <name evidence="1" type="ORF">QVD17_38623</name>
</gene>
<evidence type="ECO:0000313" key="1">
    <source>
        <dbReference type="EMBL" id="KAK1407013.1"/>
    </source>
</evidence>
<comment type="caution">
    <text evidence="1">The sequence shown here is derived from an EMBL/GenBank/DDBJ whole genome shotgun (WGS) entry which is preliminary data.</text>
</comment>
<evidence type="ECO:0000313" key="2">
    <source>
        <dbReference type="Proteomes" id="UP001229421"/>
    </source>
</evidence>